<reference evidence="3" key="1">
    <citation type="submission" date="2023-02" db="EMBL/GenBank/DDBJ databases">
        <title>Mating type loci evolution in Malassezia.</title>
        <authorList>
            <person name="Coelho M.A."/>
        </authorList>
    </citation>
    <scope>NUCLEOTIDE SEQUENCE</scope>
    <source>
        <strain evidence="3">CBS 14136</strain>
    </source>
</reference>
<feature type="region of interest" description="Disordered" evidence="1">
    <location>
        <begin position="425"/>
        <end position="449"/>
    </location>
</feature>
<dbReference type="PANTHER" id="PTHR12436:SF3">
    <property type="entry name" value="GERMINAL-CENTER ASSOCIATED NUCLEAR PROTEIN"/>
    <property type="match status" value="1"/>
</dbReference>
<dbReference type="GO" id="GO:0070390">
    <property type="term" value="C:transcription export complex 2"/>
    <property type="evidence" value="ECO:0007669"/>
    <property type="project" value="TreeGrafter"/>
</dbReference>
<dbReference type="InterPro" id="IPR045107">
    <property type="entry name" value="SAC3/GANP/THP3"/>
</dbReference>
<accession>A0AAF0JID7</accession>
<dbReference type="AlphaFoldDB" id="A0AAF0JID7"/>
<feature type="compositionally biased region" description="Polar residues" evidence="1">
    <location>
        <begin position="529"/>
        <end position="539"/>
    </location>
</feature>
<evidence type="ECO:0000259" key="2">
    <source>
        <dbReference type="Pfam" id="PF03399"/>
    </source>
</evidence>
<dbReference type="PANTHER" id="PTHR12436">
    <property type="entry name" value="80 KDA MCM3-ASSOCIATED PROTEIN"/>
    <property type="match status" value="1"/>
</dbReference>
<sequence>MNAVHDGGEERMLRFQKRSDDTTSRLEELKVLYAKKREAYIASGLLPDPSRPGALEDATKLVGVCEEMCPEYERLEREVQKELDRLEVYPGTNKANPAAAVKIYRRPAAGRQLPLPEEIRPAHVLCKTLDYLFGTLLPQDPHDPRFAAVQPFLWNRTRAVRQDFIVQSDTGRLAIECHERIARYHIFCLHWKGGVNAEAWSEQQELEQLSKTLRSLIEYYDDQRILGKACENEPEFRAYNLLLHARDPEALREIELLPSPVFSANMTQLAVELRTLIQRSNLLEKRGNPVNTVSTPNYFTKFFSVVRSKRVPYLLACLAEHLFTSVRIGAIKTLSRAYMTQHMGLPVNYLTNVLAMDSDVACIDFLTQLGVVISDQSDLTKSIAKVNKSTILQEDKTFSVPFTHWVEAKRQDCSCQQIIDNVKANPSSKHVREQPSAIPATSISKPKQSSAKLHAANSFQFHKPLSSTPTTAPPIQKTTVFSTNGKSNTSKEPNIQAPKKLFESSTSVFPSLSGAVREKPTQSDKVAFKSSSGVSSAQMLATHPGPESSATKAKSEAPKPRRIDQEVISNGLVSRLTDEVAREFVSETASVAIHNEHRRRQRVRRAKLLDEMASLLFDKLQFEPVQTCALQTSREAIASAYLRRHRLQHTMARWCHALADKRDQACQTARLQEIRARLPGLHLTDQPRRSTSSQIRARVQALDDDDRIRSYHKALRQRERLWRRGTFASILHTRISQLTFEHVPPPGAFWTMSLCLPIEKGVASEWLKEKFALQDGDREWHIQGAVVSLLSSFDAEAGLFVFACTPSGEMDAARLQKLQAEQPEMDTSYYLPQLLIIAWTRAQVHSMLKALDRSVWQDIRVLLLDDATRDVDDAFEQVILQLLPCIHWRQDSMLETNVDIIKPLYNIWYTHMLAIARLMKESSELQFVAYCFQIVTSFTNVMLRQVATITKDSHAEPFLLPDADTYSPNYTLSAAIMHQLSALPASPRRSQLQAEIMTQGPSLQLEYYLTQIVTFALGCFESADCTFASRPNKSDIAQLDSLGDQIMADLAKRATASLPSKPLSTSTKRNISGPLQTPRPEKRLARISDVTSDRTASINRLRELMASTQKLLHSPSN</sequence>
<dbReference type="InterPro" id="IPR005062">
    <property type="entry name" value="SAC3/GANP/THP3_conserved"/>
</dbReference>
<gene>
    <name evidence="3" type="primary">SAC3</name>
    <name evidence="3" type="ORF">MPSI1_000227</name>
</gene>
<feature type="compositionally biased region" description="Basic and acidic residues" evidence="1">
    <location>
        <begin position="553"/>
        <end position="564"/>
    </location>
</feature>
<dbReference type="Gene3D" id="1.25.40.990">
    <property type="match status" value="1"/>
</dbReference>
<dbReference type="GO" id="GO:0005737">
    <property type="term" value="C:cytoplasm"/>
    <property type="evidence" value="ECO:0007669"/>
    <property type="project" value="TreeGrafter"/>
</dbReference>
<protein>
    <submittedName>
        <fullName evidence="3">Actin cytoskeleton and mitosis protein</fullName>
    </submittedName>
</protein>
<dbReference type="GO" id="GO:0006406">
    <property type="term" value="P:mRNA export from nucleus"/>
    <property type="evidence" value="ECO:0007669"/>
    <property type="project" value="TreeGrafter"/>
</dbReference>
<dbReference type="EMBL" id="CP118375">
    <property type="protein sequence ID" value="WFD41596.1"/>
    <property type="molecule type" value="Genomic_DNA"/>
</dbReference>
<feature type="region of interest" description="Disordered" evidence="1">
    <location>
        <begin position="1057"/>
        <end position="1081"/>
    </location>
</feature>
<evidence type="ECO:0000313" key="4">
    <source>
        <dbReference type="Proteomes" id="UP001214628"/>
    </source>
</evidence>
<evidence type="ECO:0000256" key="1">
    <source>
        <dbReference type="SAM" id="MobiDB-lite"/>
    </source>
</evidence>
<feature type="compositionally biased region" description="Polar residues" evidence="1">
    <location>
        <begin position="476"/>
        <end position="493"/>
    </location>
</feature>
<evidence type="ECO:0000313" key="3">
    <source>
        <dbReference type="EMBL" id="WFD41596.1"/>
    </source>
</evidence>
<dbReference type="Pfam" id="PF03399">
    <property type="entry name" value="SAC3_GANP"/>
    <property type="match status" value="1"/>
</dbReference>
<organism evidence="3 4">
    <name type="scientific">Malassezia psittaci</name>
    <dbReference type="NCBI Taxonomy" id="1821823"/>
    <lineage>
        <taxon>Eukaryota</taxon>
        <taxon>Fungi</taxon>
        <taxon>Dikarya</taxon>
        <taxon>Basidiomycota</taxon>
        <taxon>Ustilaginomycotina</taxon>
        <taxon>Malasseziomycetes</taxon>
        <taxon>Malasseziales</taxon>
        <taxon>Malasseziaceae</taxon>
        <taxon>Malassezia</taxon>
    </lineage>
</organism>
<feature type="region of interest" description="Disordered" evidence="1">
    <location>
        <begin position="462"/>
        <end position="500"/>
    </location>
</feature>
<feature type="region of interest" description="Disordered" evidence="1">
    <location>
        <begin position="513"/>
        <end position="564"/>
    </location>
</feature>
<feature type="compositionally biased region" description="Polar residues" evidence="1">
    <location>
        <begin position="439"/>
        <end position="449"/>
    </location>
</feature>
<keyword evidence="4" id="KW-1185">Reference proteome</keyword>
<name>A0AAF0JID7_9BASI</name>
<feature type="compositionally biased region" description="Polar residues" evidence="1">
    <location>
        <begin position="1062"/>
        <end position="1075"/>
    </location>
</feature>
<feature type="domain" description="SAC3/GANP/THP3 conserved" evidence="2">
    <location>
        <begin position="68"/>
        <end position="374"/>
    </location>
</feature>
<proteinExistence type="predicted"/>
<dbReference type="Proteomes" id="UP001214628">
    <property type="component" value="Chromosome 1"/>
</dbReference>